<sequence length="407" mass="41956">MRSGILVGLVVSGLLLAGPAATVGSAQSSDVVTLTVSVENQDGDPVRNAELTATWGNGSTTESTASNGKAFVDVPSGADVTISTSHPEYIRNHPIVVQDASEREVTVPVHHRGQLSVVVADEGGRVADARVVLRKDGRVTSRMSTNGSGMVASGDIEQGEYTVSVAKPGYLRNSTTVQVGASTQSRVLIERGTVILTVAVRDPHFSPPRPVSNATVRIASIGQFQTLAGGETSVSVPVNTDLSVAVAKESYAEATTRVRVNESARRVNLSTSRTPTLRLEPDNQRIVAGERLGVDIVNEYGEPVEGATVLLDDDSAGTSGADGRVTLVVEEPGTHSLVATADGLRSDPVTIRAIPEDGETLTPSATPSDTSTGTASGSGSSTPGFTLFTAVLAVAGAIGALALRRGR</sequence>
<name>A0ABD5ME03_9EURY</name>
<keyword evidence="2" id="KW-0812">Transmembrane</keyword>
<dbReference type="RefSeq" id="WP_372390747.1">
    <property type="nucleotide sequence ID" value="NZ_JBGNYA010000001.1"/>
</dbReference>
<evidence type="ECO:0008006" key="5">
    <source>
        <dbReference type="Google" id="ProtNLM"/>
    </source>
</evidence>
<evidence type="ECO:0000313" key="4">
    <source>
        <dbReference type="Proteomes" id="UP001570511"/>
    </source>
</evidence>
<dbReference type="InterPro" id="IPR013783">
    <property type="entry name" value="Ig-like_fold"/>
</dbReference>
<dbReference type="Gene3D" id="2.60.40.10">
    <property type="entry name" value="Immunoglobulins"/>
    <property type="match status" value="1"/>
</dbReference>
<feature type="transmembrane region" description="Helical" evidence="2">
    <location>
        <begin position="384"/>
        <end position="403"/>
    </location>
</feature>
<dbReference type="Proteomes" id="UP001570511">
    <property type="component" value="Unassembled WGS sequence"/>
</dbReference>
<feature type="region of interest" description="Disordered" evidence="1">
    <location>
        <begin position="355"/>
        <end position="380"/>
    </location>
</feature>
<dbReference type="EMBL" id="JBGNYA010000001">
    <property type="protein sequence ID" value="MFA1612103.1"/>
    <property type="molecule type" value="Genomic_DNA"/>
</dbReference>
<evidence type="ECO:0000256" key="2">
    <source>
        <dbReference type="SAM" id="Phobius"/>
    </source>
</evidence>
<dbReference type="Gene3D" id="2.60.40.1120">
    <property type="entry name" value="Carboxypeptidase-like, regulatory domain"/>
    <property type="match status" value="1"/>
</dbReference>
<dbReference type="AlphaFoldDB" id="A0ABD5ME03"/>
<feature type="compositionally biased region" description="Low complexity" evidence="1">
    <location>
        <begin position="360"/>
        <end position="380"/>
    </location>
</feature>
<reference evidence="3 4" key="1">
    <citation type="submission" date="2024-08" db="EMBL/GenBank/DDBJ databases">
        <title>Halobellus sp. MBLA0158 whole genome sequence.</title>
        <authorList>
            <person name="Hwang C.Y."/>
            <person name="Cho E.-S."/>
            <person name="Seo M.-J."/>
        </authorList>
    </citation>
    <scope>NUCLEOTIDE SEQUENCE [LARGE SCALE GENOMIC DNA]</scope>
    <source>
        <strain evidence="3 4">MBLA0158</strain>
    </source>
</reference>
<dbReference type="SUPFAM" id="SSF49478">
    <property type="entry name" value="Cna protein B-type domain"/>
    <property type="match status" value="1"/>
</dbReference>
<dbReference type="InterPro" id="IPR008969">
    <property type="entry name" value="CarboxyPept-like_regulatory"/>
</dbReference>
<gene>
    <name evidence="3" type="ORF">OS889_13955</name>
</gene>
<evidence type="ECO:0000256" key="1">
    <source>
        <dbReference type="SAM" id="MobiDB-lite"/>
    </source>
</evidence>
<comment type="caution">
    <text evidence="3">The sequence shown here is derived from an EMBL/GenBank/DDBJ whole genome shotgun (WGS) entry which is preliminary data.</text>
</comment>
<organism evidence="3 4">
    <name type="scientific">Halobellus rubicundus</name>
    <dbReference type="NCBI Taxonomy" id="2996466"/>
    <lineage>
        <taxon>Archaea</taxon>
        <taxon>Methanobacteriati</taxon>
        <taxon>Methanobacteriota</taxon>
        <taxon>Stenosarchaea group</taxon>
        <taxon>Halobacteria</taxon>
        <taxon>Halobacteriales</taxon>
        <taxon>Haloferacaceae</taxon>
        <taxon>Halobellus</taxon>
    </lineage>
</organism>
<keyword evidence="2" id="KW-1133">Transmembrane helix</keyword>
<proteinExistence type="predicted"/>
<dbReference type="SUPFAM" id="SSF49464">
    <property type="entry name" value="Carboxypeptidase regulatory domain-like"/>
    <property type="match status" value="1"/>
</dbReference>
<evidence type="ECO:0000313" key="3">
    <source>
        <dbReference type="EMBL" id="MFA1612103.1"/>
    </source>
</evidence>
<keyword evidence="2" id="KW-0472">Membrane</keyword>
<protein>
    <recommendedName>
        <fullName evidence="5">Carboxypeptidase regulatory-like domain-containing protein</fullName>
    </recommendedName>
</protein>
<keyword evidence="4" id="KW-1185">Reference proteome</keyword>
<accession>A0ABD5ME03</accession>